<dbReference type="VEuPathDB" id="ToxoDB:cyc_03647"/>
<dbReference type="InParanoid" id="A0A1D3D4F1"/>
<keyword evidence="3 6" id="KW-0812">Transmembrane</keyword>
<evidence type="ECO:0000313" key="7">
    <source>
        <dbReference type="EMBL" id="OEH78325.1"/>
    </source>
</evidence>
<evidence type="ECO:0000313" key="8">
    <source>
        <dbReference type="Proteomes" id="UP000095192"/>
    </source>
</evidence>
<organism evidence="7 8">
    <name type="scientific">Cyclospora cayetanensis</name>
    <dbReference type="NCBI Taxonomy" id="88456"/>
    <lineage>
        <taxon>Eukaryota</taxon>
        <taxon>Sar</taxon>
        <taxon>Alveolata</taxon>
        <taxon>Apicomplexa</taxon>
        <taxon>Conoidasida</taxon>
        <taxon>Coccidia</taxon>
        <taxon>Eucoccidiorida</taxon>
        <taxon>Eimeriorina</taxon>
        <taxon>Eimeriidae</taxon>
        <taxon>Cyclospora</taxon>
    </lineage>
</organism>
<evidence type="ECO:0000256" key="6">
    <source>
        <dbReference type="SAM" id="Phobius"/>
    </source>
</evidence>
<dbReference type="Proteomes" id="UP000095192">
    <property type="component" value="Unassembled WGS sequence"/>
</dbReference>
<dbReference type="GO" id="GO:0016020">
    <property type="term" value="C:membrane"/>
    <property type="evidence" value="ECO:0007669"/>
    <property type="project" value="UniProtKB-SubCell"/>
</dbReference>
<keyword evidence="5 6" id="KW-0472">Membrane</keyword>
<evidence type="ECO:0000256" key="5">
    <source>
        <dbReference type="ARBA" id="ARBA00023136"/>
    </source>
</evidence>
<reference evidence="7 8" key="1">
    <citation type="journal article" date="2016" name="BMC Genomics">
        <title>Comparative genomics reveals Cyclospora cayetanensis possesses coccidia-like metabolism and invasion components but unique surface antigens.</title>
        <authorList>
            <person name="Liu S."/>
            <person name="Wang L."/>
            <person name="Zheng H."/>
            <person name="Xu Z."/>
            <person name="Roellig D.M."/>
            <person name="Li N."/>
            <person name="Frace M.A."/>
            <person name="Tang K."/>
            <person name="Arrowood M.J."/>
            <person name="Moss D.M."/>
            <person name="Zhang L."/>
            <person name="Feng Y."/>
            <person name="Xiao L."/>
        </authorList>
    </citation>
    <scope>NUCLEOTIDE SEQUENCE [LARGE SCALE GENOMIC DNA]</scope>
    <source>
        <strain evidence="7 8">CHN_HEN01</strain>
    </source>
</reference>
<feature type="transmembrane region" description="Helical" evidence="6">
    <location>
        <begin position="41"/>
        <end position="60"/>
    </location>
</feature>
<proteinExistence type="inferred from homology"/>
<evidence type="ECO:0000256" key="1">
    <source>
        <dbReference type="ARBA" id="ARBA00004370"/>
    </source>
</evidence>
<protein>
    <submittedName>
        <fullName evidence="7">Fun14 family protein</fullName>
    </submittedName>
</protein>
<gene>
    <name evidence="7" type="ORF">cyc_03647</name>
</gene>
<keyword evidence="8" id="KW-1185">Reference proteome</keyword>
<dbReference type="AlphaFoldDB" id="A0A1D3D4F1"/>
<comment type="subcellular location">
    <subcellularLocation>
        <location evidence="1">Membrane</location>
    </subcellularLocation>
</comment>
<sequence>MGVFRCIRRIACYWKVDKHPRRRFPTGDDIGGFTSPMVFPFMWVITVILLLHSGLLQLLHASGIAAKRAIKVGVLIIGAGYLAVQALSYYGYLSVSFPHPEEALRAPLDFIGNTRLSPEQTDALRSRVKWIFSRSLPSTAGFGAGLGWGILYG</sequence>
<dbReference type="InterPro" id="IPR007014">
    <property type="entry name" value="FUN14"/>
</dbReference>
<dbReference type="EMBL" id="JROU02000779">
    <property type="protein sequence ID" value="OEH78325.1"/>
    <property type="molecule type" value="Genomic_DNA"/>
</dbReference>
<comment type="caution">
    <text evidence="7">The sequence shown here is derived from an EMBL/GenBank/DDBJ whole genome shotgun (WGS) entry which is preliminary data.</text>
</comment>
<feature type="transmembrane region" description="Helical" evidence="6">
    <location>
        <begin position="72"/>
        <end position="92"/>
    </location>
</feature>
<comment type="similarity">
    <text evidence="2">Belongs to the FUN14 family.</text>
</comment>
<accession>A0A1D3D4F1</accession>
<dbReference type="Pfam" id="PF04930">
    <property type="entry name" value="FUN14"/>
    <property type="match status" value="1"/>
</dbReference>
<evidence type="ECO:0000256" key="4">
    <source>
        <dbReference type="ARBA" id="ARBA00022989"/>
    </source>
</evidence>
<keyword evidence="4 6" id="KW-1133">Transmembrane helix</keyword>
<name>A0A1D3D4F1_9EIME</name>
<evidence type="ECO:0000256" key="2">
    <source>
        <dbReference type="ARBA" id="ARBA00009160"/>
    </source>
</evidence>
<evidence type="ECO:0000256" key="3">
    <source>
        <dbReference type="ARBA" id="ARBA00022692"/>
    </source>
</evidence>